<keyword evidence="3" id="KW-1185">Reference proteome</keyword>
<name>A0A4V3DMT2_9GAMM</name>
<evidence type="ECO:0000313" key="2">
    <source>
        <dbReference type="EMBL" id="TDR45826.1"/>
    </source>
</evidence>
<gene>
    <name evidence="2" type="ORF">DFR29_104256</name>
</gene>
<dbReference type="AlphaFoldDB" id="A0A4V3DMT2"/>
<protein>
    <submittedName>
        <fullName evidence="2">Uncharacterized protein</fullName>
    </submittedName>
</protein>
<organism evidence="2 3">
    <name type="scientific">Tahibacter aquaticus</name>
    <dbReference type="NCBI Taxonomy" id="520092"/>
    <lineage>
        <taxon>Bacteria</taxon>
        <taxon>Pseudomonadati</taxon>
        <taxon>Pseudomonadota</taxon>
        <taxon>Gammaproteobacteria</taxon>
        <taxon>Lysobacterales</taxon>
        <taxon>Rhodanobacteraceae</taxon>
        <taxon>Tahibacter</taxon>
    </lineage>
</organism>
<dbReference type="RefSeq" id="WP_133818189.1">
    <property type="nucleotide sequence ID" value="NZ_SNZH01000004.1"/>
</dbReference>
<comment type="caution">
    <text evidence="2">The sequence shown here is derived from an EMBL/GenBank/DDBJ whole genome shotgun (WGS) entry which is preliminary data.</text>
</comment>
<dbReference type="Proteomes" id="UP000295293">
    <property type="component" value="Unassembled WGS sequence"/>
</dbReference>
<sequence>MKHILQSLLAGAALLLSNAAFSCDITLPSGTSGTVIQQRLNSIKFPAYASVQVATTSARPR</sequence>
<keyword evidence="1" id="KW-0732">Signal</keyword>
<proteinExistence type="predicted"/>
<dbReference type="PROSITE" id="PS51257">
    <property type="entry name" value="PROKAR_LIPOPROTEIN"/>
    <property type="match status" value="1"/>
</dbReference>
<evidence type="ECO:0000256" key="1">
    <source>
        <dbReference type="SAM" id="SignalP"/>
    </source>
</evidence>
<reference evidence="2 3" key="1">
    <citation type="submission" date="2019-03" db="EMBL/GenBank/DDBJ databases">
        <title>Genomic Encyclopedia of Type Strains, Phase IV (KMG-IV): sequencing the most valuable type-strain genomes for metagenomic binning, comparative biology and taxonomic classification.</title>
        <authorList>
            <person name="Goeker M."/>
        </authorList>
    </citation>
    <scope>NUCLEOTIDE SEQUENCE [LARGE SCALE GENOMIC DNA]</scope>
    <source>
        <strain evidence="2 3">DSM 21667</strain>
    </source>
</reference>
<feature type="signal peptide" evidence="1">
    <location>
        <begin position="1"/>
        <end position="22"/>
    </location>
</feature>
<accession>A0A4V3DMT2</accession>
<dbReference type="EMBL" id="SNZH01000004">
    <property type="protein sequence ID" value="TDR45826.1"/>
    <property type="molecule type" value="Genomic_DNA"/>
</dbReference>
<feature type="chain" id="PRO_5020668594" evidence="1">
    <location>
        <begin position="23"/>
        <end position="61"/>
    </location>
</feature>
<evidence type="ECO:0000313" key="3">
    <source>
        <dbReference type="Proteomes" id="UP000295293"/>
    </source>
</evidence>